<dbReference type="GeneID" id="24438455"/>
<keyword evidence="1" id="KW-0418">Kinase</keyword>
<evidence type="ECO:0000313" key="1">
    <source>
        <dbReference type="EMBL" id="EWS71313.1"/>
    </source>
</evidence>
<evidence type="ECO:0000313" key="2">
    <source>
        <dbReference type="Proteomes" id="UP000009168"/>
    </source>
</evidence>
<keyword evidence="2" id="KW-1185">Reference proteome</keyword>
<organism evidence="1 2">
    <name type="scientific">Tetrahymena thermophila (strain SB210)</name>
    <dbReference type="NCBI Taxonomy" id="312017"/>
    <lineage>
        <taxon>Eukaryota</taxon>
        <taxon>Sar</taxon>
        <taxon>Alveolata</taxon>
        <taxon>Ciliophora</taxon>
        <taxon>Intramacronucleata</taxon>
        <taxon>Oligohymenophorea</taxon>
        <taxon>Hymenostomatida</taxon>
        <taxon>Tetrahymenina</taxon>
        <taxon>Tetrahymenidae</taxon>
        <taxon>Tetrahymena</taxon>
    </lineage>
</organism>
<reference evidence="2" key="1">
    <citation type="journal article" date="2006" name="PLoS Biol.">
        <title>Macronuclear genome sequence of the ciliate Tetrahymena thermophila, a model eukaryote.</title>
        <authorList>
            <person name="Eisen J.A."/>
            <person name="Coyne R.S."/>
            <person name="Wu M."/>
            <person name="Wu D."/>
            <person name="Thiagarajan M."/>
            <person name="Wortman J.R."/>
            <person name="Badger J.H."/>
            <person name="Ren Q."/>
            <person name="Amedeo P."/>
            <person name="Jones K.M."/>
            <person name="Tallon L.J."/>
            <person name="Delcher A.L."/>
            <person name="Salzberg S.L."/>
            <person name="Silva J.C."/>
            <person name="Haas B.J."/>
            <person name="Majoros W.H."/>
            <person name="Farzad M."/>
            <person name="Carlton J.M."/>
            <person name="Smith R.K. Jr."/>
            <person name="Garg J."/>
            <person name="Pearlman R.E."/>
            <person name="Karrer K.M."/>
            <person name="Sun L."/>
            <person name="Manning G."/>
            <person name="Elde N.C."/>
            <person name="Turkewitz A.P."/>
            <person name="Asai D.J."/>
            <person name="Wilkes D.E."/>
            <person name="Wang Y."/>
            <person name="Cai H."/>
            <person name="Collins K."/>
            <person name="Stewart B.A."/>
            <person name="Lee S.R."/>
            <person name="Wilamowska K."/>
            <person name="Weinberg Z."/>
            <person name="Ruzzo W.L."/>
            <person name="Wloga D."/>
            <person name="Gaertig J."/>
            <person name="Frankel J."/>
            <person name="Tsao C.-C."/>
            <person name="Gorovsky M.A."/>
            <person name="Keeling P.J."/>
            <person name="Waller R.F."/>
            <person name="Patron N.J."/>
            <person name="Cherry J.M."/>
            <person name="Stover N.A."/>
            <person name="Krieger C.J."/>
            <person name="del Toro C."/>
            <person name="Ryder H.F."/>
            <person name="Williamson S.C."/>
            <person name="Barbeau R.A."/>
            <person name="Hamilton E.P."/>
            <person name="Orias E."/>
        </authorList>
    </citation>
    <scope>NUCLEOTIDE SEQUENCE [LARGE SCALE GENOMIC DNA]</scope>
    <source>
        <strain evidence="2">SB210</strain>
    </source>
</reference>
<proteinExistence type="predicted"/>
<dbReference type="EMBL" id="GG662299">
    <property type="protein sequence ID" value="EWS71313.1"/>
    <property type="molecule type" value="Genomic_DNA"/>
</dbReference>
<dbReference type="AlphaFoldDB" id="W7X4K7"/>
<protein>
    <submittedName>
        <fullName evidence="1">Kinase domain protein, putative</fullName>
    </submittedName>
</protein>
<name>W7X4K7_TETTS</name>
<dbReference type="Gene3D" id="3.80.10.10">
    <property type="entry name" value="Ribonuclease Inhibitor"/>
    <property type="match status" value="1"/>
</dbReference>
<dbReference type="InParanoid" id="W7X4K7"/>
<dbReference type="Proteomes" id="UP000009168">
    <property type="component" value="Unassembled WGS sequence"/>
</dbReference>
<gene>
    <name evidence="1" type="ORF">TTHERM_000325631</name>
</gene>
<keyword evidence="1" id="KW-0808">Transferase</keyword>
<dbReference type="RefSeq" id="XP_012656131.1">
    <property type="nucleotide sequence ID" value="XM_012800677.1"/>
</dbReference>
<dbReference type="InterPro" id="IPR032675">
    <property type="entry name" value="LRR_dom_sf"/>
</dbReference>
<dbReference type="GO" id="GO:0016301">
    <property type="term" value="F:kinase activity"/>
    <property type="evidence" value="ECO:0007669"/>
    <property type="project" value="UniProtKB-KW"/>
</dbReference>
<accession>W7X4K7</accession>
<dbReference type="SUPFAM" id="SSF52047">
    <property type="entry name" value="RNI-like"/>
    <property type="match status" value="1"/>
</dbReference>
<sequence>MECINKEYLSREQLLQYGEFQHQMKYSKIYKLKDIQSNHNFIKTIVIDSLYQFEIPKLVNDLSLCKNLIILEIDLSKGYIQHKGFEQICQSLSKCIKLSVLNLNLSQIQLSEMSMLCLGNSLKKCTTILDLSLNLMQNSDHKQGFSMIAEGIIEMKGLFKLKIAYYDISPLLDKIHNLQNIQILDLDMHKLNVSNLTAKIRNLKILYFISIHLQQMMYIYEQGIINTLNRNLRKCKRLVKYRLS</sequence>
<dbReference type="KEGG" id="tet:TTHERM_000325631"/>